<accession>A0AAE0GV68</accession>
<dbReference type="EMBL" id="LGRX02002203">
    <property type="protein sequence ID" value="KAK3284681.1"/>
    <property type="molecule type" value="Genomic_DNA"/>
</dbReference>
<name>A0AAE0GV68_9CHLO</name>
<sequence length="369" mass="40888">MASTPNHLIAPARLRAYPAGASKRQLSFDQLSATPTASASSQSPAEKKFDLDAGTLLDDQPRLEALVKGGVKSKLCDRGDVIDEWRFCGDESNARLLLDSLVEELTSRLTRSNSLFATAFRLDDATAAVVPNANKLLKELLEPLCAGTALVLVREAHSRFNLGRDISIRLLLRRTCPVTYKAVYEKYTDEEIAKKPRYQAAYEHSEEAFQAVCWEHGTSDICDASESVCTYPDDGSLSFAAYLTQEDEAAHSPAWGPHGYADSEWDAWDSDPYTHEQREEWERLQQKAEASFQAFCQEWDPEEDENTLSLGRVHFGSFGLGGVDRGTTPTPPTADHVQSTDSSQRPLDVSAFYTPTPSMMCTHPTILEN</sequence>
<feature type="region of interest" description="Disordered" evidence="1">
    <location>
        <begin position="323"/>
        <end position="347"/>
    </location>
</feature>
<keyword evidence="3" id="KW-1185">Reference proteome</keyword>
<comment type="caution">
    <text evidence="2">The sequence shown here is derived from an EMBL/GenBank/DDBJ whole genome shotgun (WGS) entry which is preliminary data.</text>
</comment>
<feature type="non-terminal residue" evidence="2">
    <location>
        <position position="369"/>
    </location>
</feature>
<evidence type="ECO:0000313" key="2">
    <source>
        <dbReference type="EMBL" id="KAK3284681.1"/>
    </source>
</evidence>
<protein>
    <submittedName>
        <fullName evidence="2">Uncharacterized protein</fullName>
    </submittedName>
</protein>
<gene>
    <name evidence="2" type="ORF">CYMTET_7680</name>
</gene>
<dbReference type="AlphaFoldDB" id="A0AAE0GV68"/>
<evidence type="ECO:0000256" key="1">
    <source>
        <dbReference type="SAM" id="MobiDB-lite"/>
    </source>
</evidence>
<feature type="compositionally biased region" description="Polar residues" evidence="1">
    <location>
        <begin position="336"/>
        <end position="345"/>
    </location>
</feature>
<reference evidence="2 3" key="1">
    <citation type="journal article" date="2015" name="Genome Biol. Evol.">
        <title>Comparative Genomics of a Bacterivorous Green Alga Reveals Evolutionary Causalities and Consequences of Phago-Mixotrophic Mode of Nutrition.</title>
        <authorList>
            <person name="Burns J.A."/>
            <person name="Paasch A."/>
            <person name="Narechania A."/>
            <person name="Kim E."/>
        </authorList>
    </citation>
    <scope>NUCLEOTIDE SEQUENCE [LARGE SCALE GENOMIC DNA]</scope>
    <source>
        <strain evidence="2 3">PLY_AMNH</strain>
    </source>
</reference>
<evidence type="ECO:0000313" key="3">
    <source>
        <dbReference type="Proteomes" id="UP001190700"/>
    </source>
</evidence>
<organism evidence="2 3">
    <name type="scientific">Cymbomonas tetramitiformis</name>
    <dbReference type="NCBI Taxonomy" id="36881"/>
    <lineage>
        <taxon>Eukaryota</taxon>
        <taxon>Viridiplantae</taxon>
        <taxon>Chlorophyta</taxon>
        <taxon>Pyramimonadophyceae</taxon>
        <taxon>Pyramimonadales</taxon>
        <taxon>Pyramimonadaceae</taxon>
        <taxon>Cymbomonas</taxon>
    </lineage>
</organism>
<proteinExistence type="predicted"/>
<dbReference type="Proteomes" id="UP001190700">
    <property type="component" value="Unassembled WGS sequence"/>
</dbReference>